<proteinExistence type="predicted"/>
<dbReference type="Proteomes" id="UP000095237">
    <property type="component" value="Unassembled WGS sequence"/>
</dbReference>
<name>A0A1E5ILC1_ENDTX</name>
<gene>
    <name evidence="1" type="ORF">ATZ36_15650</name>
</gene>
<dbReference type="AlphaFoldDB" id="A0A1E5ILC1"/>
<accession>A0A1E5ILC1</accession>
<keyword evidence="2" id="KW-1185">Reference proteome</keyword>
<reference evidence="1 2" key="1">
    <citation type="submission" date="2015-11" db="EMBL/GenBank/DDBJ databases">
        <title>Evidence for parallel genomic evolution in an endosymbiosis of termite gut flagellates.</title>
        <authorList>
            <person name="Zheng H."/>
        </authorList>
    </citation>
    <scope>NUCLEOTIDE SEQUENCE [LARGE SCALE GENOMIC DNA]</scope>
    <source>
        <strain evidence="1 2">CET450</strain>
    </source>
</reference>
<sequence>MKEQHEHISSKIFPNWCQAEIDDNISYNLSYTNLDKKLNNNIFENQSIGLAEFLTHYLKYVKDNRMPPVPVKLLKTIDIRKVFNEFSDFNDEYNQFSKNKHPNNSLHFISKTNCKITLLQIRSKIDKTINLFLEIGCFSKI</sequence>
<organism evidence="1 2">
    <name type="scientific">Endomicrobium trichonymphae</name>
    <dbReference type="NCBI Taxonomy" id="1408204"/>
    <lineage>
        <taxon>Bacteria</taxon>
        <taxon>Pseudomonadati</taxon>
        <taxon>Elusimicrobiota</taxon>
        <taxon>Endomicrobiia</taxon>
        <taxon>Endomicrobiales</taxon>
        <taxon>Endomicrobiaceae</taxon>
        <taxon>Candidatus Endomicrobiellum</taxon>
    </lineage>
</organism>
<evidence type="ECO:0000313" key="1">
    <source>
        <dbReference type="EMBL" id="OEG71235.1"/>
    </source>
</evidence>
<protein>
    <submittedName>
        <fullName evidence="1">Uncharacterized protein</fullName>
    </submittedName>
</protein>
<dbReference type="EMBL" id="LNVX01000227">
    <property type="protein sequence ID" value="OEG71235.1"/>
    <property type="molecule type" value="Genomic_DNA"/>
</dbReference>
<comment type="caution">
    <text evidence="1">The sequence shown here is derived from an EMBL/GenBank/DDBJ whole genome shotgun (WGS) entry which is preliminary data.</text>
</comment>
<evidence type="ECO:0000313" key="2">
    <source>
        <dbReference type="Proteomes" id="UP000095237"/>
    </source>
</evidence>